<keyword evidence="3" id="KW-0540">Nuclease</keyword>
<feature type="domain" description="Nuclease associated modular" evidence="2">
    <location>
        <begin position="104"/>
        <end position="122"/>
    </location>
</feature>
<dbReference type="RefSeq" id="YP_009324058.1">
    <property type="nucleotide sequence ID" value="NC_031934.1"/>
</dbReference>
<sequence length="208" mass="23765">MFYRLYVTEFETSDGLKIYGGKRHSDKSNPKLDSYVGSGTYISNAKKKYGRNCIKQVLWSKDFGNPELLKEAEELLVDILKEDFAQCVNLVKGGQGGPSYYNPKDNPNIGKTRSIESRKRMSEAAKSREWTEEGLKRRKESTALMWTRVKHPDFTGSKNPAARAVRVGEMVFSTGKECAEYFGIVKSAVINRIKNDKPKWKEWSYVDI</sequence>
<organism evidence="3 4">
    <name type="scientific">Escherichia phage MX01</name>
    <dbReference type="NCBI Taxonomy" id="1837930"/>
    <lineage>
        <taxon>Viruses</taxon>
        <taxon>Duplodnaviria</taxon>
        <taxon>Heunggongvirae</taxon>
        <taxon>Uroviricota</taxon>
        <taxon>Caudoviricetes</taxon>
        <taxon>Pantevenvirales</taxon>
        <taxon>Straboviridae</taxon>
        <taxon>Tevenvirinae</taxon>
        <taxon>Dhakavirus</taxon>
        <taxon>Dhakavirus mx01</taxon>
    </lineage>
</organism>
<keyword evidence="3" id="KW-0378">Hydrolase</keyword>
<proteinExistence type="predicted"/>
<dbReference type="Pfam" id="PF07460">
    <property type="entry name" value="NUMOD3"/>
    <property type="match status" value="1"/>
</dbReference>
<evidence type="ECO:0000256" key="1">
    <source>
        <dbReference type="SAM" id="MobiDB-lite"/>
    </source>
</evidence>
<dbReference type="InterPro" id="IPR003611">
    <property type="entry name" value="NUMOD3"/>
</dbReference>
<dbReference type="GO" id="GO:0003677">
    <property type="term" value="F:DNA binding"/>
    <property type="evidence" value="ECO:0007669"/>
    <property type="project" value="InterPro"/>
</dbReference>
<feature type="region of interest" description="Disordered" evidence="1">
    <location>
        <begin position="99"/>
        <end position="123"/>
    </location>
</feature>
<evidence type="ECO:0000313" key="3">
    <source>
        <dbReference type="EMBL" id="AND76106.1"/>
    </source>
</evidence>
<dbReference type="GeneID" id="30308967"/>
<dbReference type="EMBL" id="KU878969">
    <property type="protein sequence ID" value="AND76106.1"/>
    <property type="molecule type" value="Genomic_DNA"/>
</dbReference>
<dbReference type="SUPFAM" id="SSF64496">
    <property type="entry name" value="DNA-binding domain of intron-encoded endonucleases"/>
    <property type="match status" value="1"/>
</dbReference>
<reference evidence="4" key="1">
    <citation type="submission" date="2016-03" db="EMBL/GenBank/DDBJ databases">
        <title>Genome analysis of T4 like phage of avian pathogenic Escherichia coli.</title>
        <authorList>
            <person name="Chen M."/>
            <person name="Xu J."/>
            <person name="Zhang W."/>
        </authorList>
    </citation>
    <scope>NUCLEOTIDE SEQUENCE [LARGE SCALE GENOMIC DNA]</scope>
</reference>
<accession>A0A172Q263</accession>
<feature type="compositionally biased region" description="Basic and acidic residues" evidence="1">
    <location>
        <begin position="113"/>
        <end position="123"/>
    </location>
</feature>
<gene>
    <name evidence="3" type="ORF">MX01_161</name>
</gene>
<dbReference type="Proteomes" id="UP000201283">
    <property type="component" value="Genome"/>
</dbReference>
<protein>
    <submittedName>
        <fullName evidence="3">Putative endonuclease</fullName>
    </submittedName>
</protein>
<evidence type="ECO:0000259" key="2">
    <source>
        <dbReference type="Pfam" id="PF07460"/>
    </source>
</evidence>
<dbReference type="GO" id="GO:0004519">
    <property type="term" value="F:endonuclease activity"/>
    <property type="evidence" value="ECO:0007669"/>
    <property type="project" value="UniProtKB-KW"/>
</dbReference>
<keyword evidence="4" id="KW-1185">Reference proteome</keyword>
<evidence type="ECO:0000313" key="4">
    <source>
        <dbReference type="Proteomes" id="UP000201283"/>
    </source>
</evidence>
<keyword evidence="3" id="KW-0255">Endonuclease</keyword>
<name>A0A172Q263_9CAUD</name>
<dbReference type="KEGG" id="vg:30308967"/>